<dbReference type="EMBL" id="CALLCH030000004">
    <property type="protein sequence ID" value="CAI4212234.1"/>
    <property type="molecule type" value="Genomic_DNA"/>
</dbReference>
<feature type="region of interest" description="Disordered" evidence="1">
    <location>
        <begin position="176"/>
        <end position="234"/>
    </location>
</feature>
<dbReference type="OrthoDB" id="5364312at2759"/>
<dbReference type="AlphaFoldDB" id="A0A9P1M8E8"/>
<sequence>MSLAESAPISAHIAGSTPRLPLEPSAGTTPRLSEPAQITPATTDKSSKKRSQPHPLPRFIKDLHDGHAIGDVALTPKSQRYVILDLPSSPTRGLSSSPRLSSPAGSQIFERDVQDSVILPTSPAIPSHIQTENHIPPVLNASSEAITDRHLDPDSPQHQSFDQWAEEFSGSIKGLEMSPARKPIGSPAGTLHGASAGSEINVETMSQALRRTGSGDLSGSKSYPTSPIEGPGSR</sequence>
<accession>A0A9P1M8E8</accession>
<dbReference type="Proteomes" id="UP000838763">
    <property type="component" value="Unassembled WGS sequence"/>
</dbReference>
<comment type="caution">
    <text evidence="2">The sequence shown here is derived from an EMBL/GenBank/DDBJ whole genome shotgun (WGS) entry which is preliminary data.</text>
</comment>
<organism evidence="2 3">
    <name type="scientific">Parascedosporium putredinis</name>
    <dbReference type="NCBI Taxonomy" id="1442378"/>
    <lineage>
        <taxon>Eukaryota</taxon>
        <taxon>Fungi</taxon>
        <taxon>Dikarya</taxon>
        <taxon>Ascomycota</taxon>
        <taxon>Pezizomycotina</taxon>
        <taxon>Sordariomycetes</taxon>
        <taxon>Hypocreomycetidae</taxon>
        <taxon>Microascales</taxon>
        <taxon>Microascaceae</taxon>
        <taxon>Parascedosporium</taxon>
    </lineage>
</organism>
<keyword evidence="3" id="KW-1185">Reference proteome</keyword>
<feature type="compositionally biased region" description="Polar residues" evidence="1">
    <location>
        <begin position="201"/>
        <end position="225"/>
    </location>
</feature>
<evidence type="ECO:0000313" key="3">
    <source>
        <dbReference type="Proteomes" id="UP000838763"/>
    </source>
</evidence>
<proteinExistence type="predicted"/>
<evidence type="ECO:0000313" key="2">
    <source>
        <dbReference type="EMBL" id="CAI4212234.1"/>
    </source>
</evidence>
<name>A0A9P1M8E8_9PEZI</name>
<evidence type="ECO:0000256" key="1">
    <source>
        <dbReference type="SAM" id="MobiDB-lite"/>
    </source>
</evidence>
<dbReference type="PANTHER" id="PTHR42111:SF1">
    <property type="entry name" value="YALI0D23727P"/>
    <property type="match status" value="1"/>
</dbReference>
<reference evidence="2" key="1">
    <citation type="submission" date="2022-11" db="EMBL/GenBank/DDBJ databases">
        <authorList>
            <person name="Scott C."/>
            <person name="Bruce N."/>
        </authorList>
    </citation>
    <scope>NUCLEOTIDE SEQUENCE</scope>
</reference>
<protein>
    <submittedName>
        <fullName evidence="2">Uncharacterized protein</fullName>
    </submittedName>
</protein>
<dbReference type="PANTHER" id="PTHR42111">
    <property type="entry name" value="YALI0D23727P"/>
    <property type="match status" value="1"/>
</dbReference>
<feature type="region of interest" description="Disordered" evidence="1">
    <location>
        <begin position="1"/>
        <end position="63"/>
    </location>
</feature>
<gene>
    <name evidence="2" type="ORF">PPNO1_LOCUS2000</name>
</gene>